<accession>A0ABR1SJC3</accession>
<keyword evidence="3" id="KW-1185">Reference proteome</keyword>
<proteinExistence type="predicted"/>
<feature type="region of interest" description="Disordered" evidence="1">
    <location>
        <begin position="1"/>
        <end position="25"/>
    </location>
</feature>
<evidence type="ECO:0000313" key="3">
    <source>
        <dbReference type="Proteomes" id="UP001396898"/>
    </source>
</evidence>
<protein>
    <submittedName>
        <fullName evidence="2">Uncharacterized protein</fullName>
    </submittedName>
</protein>
<dbReference type="Proteomes" id="UP001396898">
    <property type="component" value="Unassembled WGS sequence"/>
</dbReference>
<evidence type="ECO:0000256" key="1">
    <source>
        <dbReference type="SAM" id="MobiDB-lite"/>
    </source>
</evidence>
<organism evidence="2 3">
    <name type="scientific">Apiospora marii</name>
    <dbReference type="NCBI Taxonomy" id="335849"/>
    <lineage>
        <taxon>Eukaryota</taxon>
        <taxon>Fungi</taxon>
        <taxon>Dikarya</taxon>
        <taxon>Ascomycota</taxon>
        <taxon>Pezizomycotina</taxon>
        <taxon>Sordariomycetes</taxon>
        <taxon>Xylariomycetidae</taxon>
        <taxon>Amphisphaeriales</taxon>
        <taxon>Apiosporaceae</taxon>
        <taxon>Apiospora</taxon>
    </lineage>
</organism>
<dbReference type="EMBL" id="JAQQWI010000006">
    <property type="protein sequence ID" value="KAK8033830.1"/>
    <property type="molecule type" value="Genomic_DNA"/>
</dbReference>
<name>A0ABR1SJC3_9PEZI</name>
<reference evidence="2 3" key="1">
    <citation type="submission" date="2023-01" db="EMBL/GenBank/DDBJ databases">
        <title>Analysis of 21 Apiospora genomes using comparative genomics revels a genus with tremendous synthesis potential of carbohydrate active enzymes and secondary metabolites.</title>
        <authorList>
            <person name="Sorensen T."/>
        </authorList>
    </citation>
    <scope>NUCLEOTIDE SEQUENCE [LARGE SCALE GENOMIC DNA]</scope>
    <source>
        <strain evidence="2 3">CBS 20057</strain>
    </source>
</reference>
<evidence type="ECO:0000313" key="2">
    <source>
        <dbReference type="EMBL" id="KAK8033830.1"/>
    </source>
</evidence>
<sequence length="185" mass="21420">MARRPVNPLPESPWAQHFTPSKDPFFRQTGDGVHHSGLAPTIPDIPWSKIDQPLPQQQLPLPNMQELDVLFYSERNQTQNRSGIQSWRLPSLLGGVSKGNDVEIDPELISVDETQWFNFFKRARWFDLRVDGVAGVPNPHPDLLKYHNNWWTADNPAIWSKLRIVMELMNRIVSTIVEERHPWSV</sequence>
<gene>
    <name evidence="2" type="ORF">PG991_003228</name>
</gene>
<comment type="caution">
    <text evidence="2">The sequence shown here is derived from an EMBL/GenBank/DDBJ whole genome shotgun (WGS) entry which is preliminary data.</text>
</comment>